<evidence type="ECO:0000313" key="10">
    <source>
        <dbReference type="Proteomes" id="UP000726105"/>
    </source>
</evidence>
<evidence type="ECO:0000256" key="2">
    <source>
        <dbReference type="ARBA" id="ARBA00022692"/>
    </source>
</evidence>
<evidence type="ECO:0000313" key="7">
    <source>
        <dbReference type="EMBL" id="MBK6302069.1"/>
    </source>
</evidence>
<dbReference type="InterPro" id="IPR011049">
    <property type="entry name" value="Serralysin-like_metalloprot_C"/>
</dbReference>
<name>A0A935IVA0_9MICO</name>
<dbReference type="AlphaFoldDB" id="A0A935IVA0"/>
<keyword evidence="2 5" id="KW-0812">Transmembrane</keyword>
<proteinExistence type="predicted"/>
<evidence type="ECO:0000313" key="8">
    <source>
        <dbReference type="EMBL" id="MBK7273378.1"/>
    </source>
</evidence>
<evidence type="ECO:0000259" key="6">
    <source>
        <dbReference type="Pfam" id="PF12698"/>
    </source>
</evidence>
<dbReference type="GO" id="GO:0140359">
    <property type="term" value="F:ABC-type transporter activity"/>
    <property type="evidence" value="ECO:0007669"/>
    <property type="project" value="InterPro"/>
</dbReference>
<feature type="domain" description="ABC-2 type transporter transmembrane" evidence="6">
    <location>
        <begin position="483"/>
        <end position="681"/>
    </location>
</feature>
<gene>
    <name evidence="7" type="ORF">IPF40_13900</name>
    <name evidence="8" type="ORF">IPI13_09490</name>
</gene>
<accession>A0A935IVA0</accession>
<dbReference type="InterPro" id="IPR017501">
    <property type="entry name" value="Phage_infect_YhgE_C"/>
</dbReference>
<evidence type="ECO:0000256" key="1">
    <source>
        <dbReference type="ARBA" id="ARBA00004141"/>
    </source>
</evidence>
<dbReference type="InterPro" id="IPR051328">
    <property type="entry name" value="T7SS_ABC-Transporter"/>
</dbReference>
<dbReference type="Proteomes" id="UP000718281">
    <property type="component" value="Unassembled WGS sequence"/>
</dbReference>
<dbReference type="SUPFAM" id="SSF101967">
    <property type="entry name" value="Adhesin YadA, collagen-binding domain"/>
    <property type="match status" value="2"/>
</dbReference>
<reference evidence="9 10" key="1">
    <citation type="submission" date="2020-10" db="EMBL/GenBank/DDBJ databases">
        <title>Connecting structure to function with the recovery of over 1000 high-quality activated sludge metagenome-assembled genomes encoding full-length rRNA genes using long-read sequencing.</title>
        <authorList>
            <person name="Singleton C.M."/>
            <person name="Petriglieri F."/>
            <person name="Kristensen J.M."/>
            <person name="Kirkegaard R.H."/>
            <person name="Michaelsen T.Y."/>
            <person name="Andersen M.H."/>
            <person name="Karst S.M."/>
            <person name="Dueholm M.S."/>
            <person name="Nielsen P.H."/>
            <person name="Albertsen M."/>
        </authorList>
    </citation>
    <scope>NUCLEOTIDE SEQUENCE [LARGE SCALE GENOMIC DNA]</scope>
    <source>
        <strain evidence="7">AalE_18-Q3-R2-46_BAT3C.188</strain>
        <strain evidence="8">Ega_18-Q3-R5-49_MAXAC.001</strain>
    </source>
</reference>
<dbReference type="EMBL" id="JADJIB010000003">
    <property type="protein sequence ID" value="MBK7273378.1"/>
    <property type="molecule type" value="Genomic_DNA"/>
</dbReference>
<dbReference type="PANTHER" id="PTHR43077">
    <property type="entry name" value="TRANSPORT PERMEASE YVFS-RELATED"/>
    <property type="match status" value="1"/>
</dbReference>
<dbReference type="InterPro" id="IPR023908">
    <property type="entry name" value="xxxLxxG_rpt"/>
</dbReference>
<organism evidence="8 10">
    <name type="scientific">Candidatus Phosphoribacter hodrii</name>
    <dbReference type="NCBI Taxonomy" id="2953743"/>
    <lineage>
        <taxon>Bacteria</taxon>
        <taxon>Bacillati</taxon>
        <taxon>Actinomycetota</taxon>
        <taxon>Actinomycetes</taxon>
        <taxon>Micrococcales</taxon>
        <taxon>Dermatophilaceae</taxon>
        <taxon>Candidatus Phosphoribacter</taxon>
    </lineage>
</organism>
<protein>
    <submittedName>
        <fullName evidence="8">YhgE/Pip domain-containing protein</fullName>
    </submittedName>
</protein>
<dbReference type="InterPro" id="IPR017500">
    <property type="entry name" value="Phage_infect_YhgE_N"/>
</dbReference>
<dbReference type="PANTHER" id="PTHR43077:SF5">
    <property type="entry name" value="PHAGE INFECTION PROTEIN"/>
    <property type="match status" value="1"/>
</dbReference>
<keyword evidence="3 5" id="KW-1133">Transmembrane helix</keyword>
<dbReference type="GO" id="GO:0016020">
    <property type="term" value="C:membrane"/>
    <property type="evidence" value="ECO:0007669"/>
    <property type="project" value="UniProtKB-SubCell"/>
</dbReference>
<evidence type="ECO:0000256" key="4">
    <source>
        <dbReference type="ARBA" id="ARBA00023136"/>
    </source>
</evidence>
<dbReference type="NCBIfam" id="TIGR03057">
    <property type="entry name" value="xxxLxxG_by_4"/>
    <property type="match status" value="4"/>
</dbReference>
<feature type="transmembrane region" description="Helical" evidence="5">
    <location>
        <begin position="666"/>
        <end position="684"/>
    </location>
</feature>
<keyword evidence="4 5" id="KW-0472">Membrane</keyword>
<dbReference type="Gene3D" id="1.10.287.950">
    <property type="entry name" value="Methyl-accepting chemotaxis protein"/>
    <property type="match status" value="2"/>
</dbReference>
<evidence type="ECO:0000256" key="5">
    <source>
        <dbReference type="SAM" id="Phobius"/>
    </source>
</evidence>
<dbReference type="Proteomes" id="UP000726105">
    <property type="component" value="Unassembled WGS sequence"/>
</dbReference>
<dbReference type="EMBL" id="JADIXZ010000007">
    <property type="protein sequence ID" value="MBK6302069.1"/>
    <property type="molecule type" value="Genomic_DNA"/>
</dbReference>
<comment type="caution">
    <text evidence="8">The sequence shown here is derived from an EMBL/GenBank/DDBJ whole genome shotgun (WGS) entry which is preliminary data.</text>
</comment>
<comment type="subcellular location">
    <subcellularLocation>
        <location evidence="1">Membrane</location>
        <topology evidence="1">Multi-pass membrane protein</topology>
    </subcellularLocation>
</comment>
<sequence length="701" mass="68556">MSRPALPAAELRRFAGSPRALLALFALVLVPLVYGGLYTWANESPTTRVDQIAAAVVNLDEPVTLKGADGKDQIVPLGRVVVGKLTSSASSSNYAWTLTDAATAESGLKEGRFGAVLTIPADFSRSATSTNGAPADARAARLSLRTDDAVNYLDGSIAKAIATTTSAEAARTVTEGYLSAMYAGYGTLHDQLSSAADGAGKLASGVTELTSGADKAAVGAGSLASGVDQIASGAGDLASGADKLATGADQAAAGVGQLAGGLSQIDSKVAAMPAGTRALADGAAQVSAGLTGLSSGAGQTASGAAALATGLTAYTSGVDGLAATCAASGAAPAFCANLSGLAAQGGGLRDGATGVSGGTAQLSGGLSQLVPGATQLAGGVDQLADGMPALAAGLHQSATGAATLASKLPQLATGVRGVADGADQLASGATTAATGADELTSGLQALSDGSAKLGTGASDLSTGLGEGVSKIPTYSEAERAQLAAVAATPVVADVARDNAVKNNGAGLAPYFMALALWVGSLAIYLLLRPLSPRALASGAPSPLVALAGYLPGALLGAAQGAALALVLQFWIGIGAASTWGLIGVGMLIGLTFVAMNQALVGLLGAPGRFVAVILAGLQLASAGGTYPVATAPGFFGWLHDVLPLTYAVDALRRVVAGATDGLGTDITALVLTLVGSLLVTMYAAHRQRTWTVRRLRPVTVA</sequence>
<dbReference type="NCBIfam" id="TIGR03061">
    <property type="entry name" value="pip_yhgE_Nterm"/>
    <property type="match status" value="1"/>
</dbReference>
<evidence type="ECO:0000313" key="9">
    <source>
        <dbReference type="Proteomes" id="UP000718281"/>
    </source>
</evidence>
<feature type="transmembrane region" description="Helical" evidence="5">
    <location>
        <begin position="609"/>
        <end position="629"/>
    </location>
</feature>
<dbReference type="InterPro" id="IPR013525">
    <property type="entry name" value="ABC2_TM"/>
</dbReference>
<feature type="transmembrane region" description="Helical" evidence="5">
    <location>
        <begin position="579"/>
        <end position="602"/>
    </location>
</feature>
<feature type="transmembrane region" description="Helical" evidence="5">
    <location>
        <begin position="507"/>
        <end position="527"/>
    </location>
</feature>
<dbReference type="NCBIfam" id="TIGR03062">
    <property type="entry name" value="pip_yhgE_Cterm"/>
    <property type="match status" value="1"/>
</dbReference>
<dbReference type="Pfam" id="PF12698">
    <property type="entry name" value="ABC2_membrane_3"/>
    <property type="match status" value="1"/>
</dbReference>
<evidence type="ECO:0000256" key="3">
    <source>
        <dbReference type="ARBA" id="ARBA00022989"/>
    </source>
</evidence>